<dbReference type="InterPro" id="IPR036322">
    <property type="entry name" value="WD40_repeat_dom_sf"/>
</dbReference>
<dbReference type="InterPro" id="IPR050459">
    <property type="entry name" value="WD_repeat_RBAP46/RBAP48/MSI1"/>
</dbReference>
<feature type="repeat" description="WD" evidence="6">
    <location>
        <begin position="236"/>
        <end position="271"/>
    </location>
</feature>
<feature type="domain" description="EIPR1-like beta-propeller" evidence="8">
    <location>
        <begin position="199"/>
        <end position="312"/>
    </location>
</feature>
<dbReference type="InterPro" id="IPR022052">
    <property type="entry name" value="Histone-bd_RBBP4-like_N"/>
</dbReference>
<keyword evidence="3" id="KW-0677">Repeat</keyword>
<dbReference type="AlphaFoldDB" id="A0A1W0E471"/>
<evidence type="ECO:0000256" key="3">
    <source>
        <dbReference type="ARBA" id="ARBA00022737"/>
    </source>
</evidence>
<dbReference type="PROSITE" id="PS50082">
    <property type="entry name" value="WD_REPEATS_2"/>
    <property type="match status" value="2"/>
</dbReference>
<dbReference type="SMART" id="SM00320">
    <property type="entry name" value="WD40"/>
    <property type="match status" value="5"/>
</dbReference>
<evidence type="ECO:0000256" key="5">
    <source>
        <dbReference type="ARBA" id="ARBA00023242"/>
    </source>
</evidence>
<dbReference type="InterPro" id="IPR059104">
    <property type="entry name" value="Beta-prop_EIPR1-like"/>
</dbReference>
<dbReference type="OrthoDB" id="427795at2759"/>
<keyword evidence="4" id="KW-0156">Chromatin regulator</keyword>
<accession>A0A1W0E471</accession>
<dbReference type="PRINTS" id="PR00320">
    <property type="entry name" value="GPROTEINBRPT"/>
</dbReference>
<evidence type="ECO:0000256" key="6">
    <source>
        <dbReference type="PROSITE-ProRule" id="PRU00221"/>
    </source>
</evidence>
<evidence type="ECO:0000259" key="8">
    <source>
        <dbReference type="Pfam" id="PF23609"/>
    </source>
</evidence>
<evidence type="ECO:0000256" key="4">
    <source>
        <dbReference type="ARBA" id="ARBA00022853"/>
    </source>
</evidence>
<dbReference type="GO" id="GO:0006325">
    <property type="term" value="P:chromatin organization"/>
    <property type="evidence" value="ECO:0007669"/>
    <property type="project" value="UniProtKB-KW"/>
</dbReference>
<keyword evidence="5" id="KW-0539">Nucleus</keyword>
<keyword evidence="2 6" id="KW-0853">WD repeat</keyword>
<evidence type="ECO:0000256" key="1">
    <source>
        <dbReference type="ARBA" id="ARBA00004123"/>
    </source>
</evidence>
<dbReference type="Proteomes" id="UP000192758">
    <property type="component" value="Unassembled WGS sequence"/>
</dbReference>
<dbReference type="InterPro" id="IPR015943">
    <property type="entry name" value="WD40/YVTN_repeat-like_dom_sf"/>
</dbReference>
<reference evidence="9 10" key="1">
    <citation type="journal article" date="2017" name="Environ. Microbiol.">
        <title>Decay of the glycolytic pathway and adaptation to intranuclear parasitism within Enterocytozoonidae microsporidia.</title>
        <authorList>
            <person name="Wiredu Boakye D."/>
            <person name="Jaroenlak P."/>
            <person name="Prachumwat A."/>
            <person name="Williams T.A."/>
            <person name="Bateman K.S."/>
            <person name="Itsathitphaisarn O."/>
            <person name="Sritunyalucksana K."/>
            <person name="Paszkiewicz K.H."/>
            <person name="Moore K.A."/>
            <person name="Stentiford G.D."/>
            <person name="Williams B.A."/>
        </authorList>
    </citation>
    <scope>NUCLEOTIDE SEQUENCE [LARGE SCALE GENOMIC DNA]</scope>
    <source>
        <strain evidence="9 10">TH1</strain>
    </source>
</reference>
<protein>
    <submittedName>
        <fullName evidence="9">HAT2</fullName>
    </submittedName>
</protein>
<dbReference type="GO" id="GO:0005634">
    <property type="term" value="C:nucleus"/>
    <property type="evidence" value="ECO:0007669"/>
    <property type="project" value="UniProtKB-SubCell"/>
</dbReference>
<dbReference type="PROSITE" id="PS50294">
    <property type="entry name" value="WD_REPEATS_REGION"/>
    <property type="match status" value="2"/>
</dbReference>
<dbReference type="PROSITE" id="PS00678">
    <property type="entry name" value="WD_REPEATS_1"/>
    <property type="match status" value="2"/>
</dbReference>
<name>A0A1W0E471_9MICR</name>
<organism evidence="9 10">
    <name type="scientific">Ecytonucleospora hepatopenaei</name>
    <dbReference type="NCBI Taxonomy" id="646526"/>
    <lineage>
        <taxon>Eukaryota</taxon>
        <taxon>Fungi</taxon>
        <taxon>Fungi incertae sedis</taxon>
        <taxon>Microsporidia</taxon>
        <taxon>Enterocytozoonidae</taxon>
        <taxon>Ecytonucleospora</taxon>
    </lineage>
</organism>
<dbReference type="Pfam" id="PF12265">
    <property type="entry name" value="CAF1C_H4-bd"/>
    <property type="match status" value="1"/>
</dbReference>
<evidence type="ECO:0000313" key="9">
    <source>
        <dbReference type="EMBL" id="OQS54026.1"/>
    </source>
</evidence>
<dbReference type="SUPFAM" id="SSF50978">
    <property type="entry name" value="WD40 repeat-like"/>
    <property type="match status" value="1"/>
</dbReference>
<dbReference type="Pfam" id="PF00400">
    <property type="entry name" value="WD40"/>
    <property type="match status" value="2"/>
</dbReference>
<evidence type="ECO:0000256" key="2">
    <source>
        <dbReference type="ARBA" id="ARBA00022574"/>
    </source>
</evidence>
<dbReference type="STRING" id="646526.A0A1W0E471"/>
<dbReference type="InterPro" id="IPR001680">
    <property type="entry name" value="WD40_rpt"/>
</dbReference>
<feature type="domain" description="Histone-binding protein RBBP4-like N-terminal" evidence="7">
    <location>
        <begin position="11"/>
        <end position="78"/>
    </location>
</feature>
<sequence>MIQSESNLIDEEFKIWKKNVKYMYDLVFTQALKWPSTSIQWFPEIERENNCATKQRVLLSTFTSQMETENILIGCFTFPDTADDTPTSNAIKFSITQSIPVKTEINKSRYCPQATNLIALKTEESEILIYDTTKHSSFGETEDEPDACLSGHTAGGFAMDWNKNNFGQIVSGGQDRTICVFDINTGLIHSYNKTHSDIINDISYNAFNPNIFASVSDDMKLCITDIRKENDVATVTKAHQSSIEAVDFSPFRSELVSTSGSDNVVKIWDTRYLDSPLFILEGHQNDVMQVKWSPHYESVLASSSKDRRVIMWDLNKNTQVSGDSSNETLFVHGGHTNTVSDFDWNPAEPIEIASVDDSNFLHVWKIPIEEYV</sequence>
<proteinExistence type="predicted"/>
<dbReference type="Pfam" id="PF23609">
    <property type="entry name" value="Beta-prop_EIPR1"/>
    <property type="match status" value="1"/>
</dbReference>
<comment type="subcellular location">
    <subcellularLocation>
        <location evidence="1">Nucleus</location>
    </subcellularLocation>
</comment>
<feature type="repeat" description="WD" evidence="6">
    <location>
        <begin position="280"/>
        <end position="322"/>
    </location>
</feature>
<dbReference type="EMBL" id="MNPJ01000023">
    <property type="protein sequence ID" value="OQS54026.1"/>
    <property type="molecule type" value="Genomic_DNA"/>
</dbReference>
<gene>
    <name evidence="9" type="primary">HAT2</name>
    <name evidence="9" type="ORF">EHP00_493</name>
</gene>
<dbReference type="InterPro" id="IPR020472">
    <property type="entry name" value="WD40_PAC1"/>
</dbReference>
<dbReference type="Gene3D" id="2.130.10.10">
    <property type="entry name" value="YVTN repeat-like/Quinoprotein amine dehydrogenase"/>
    <property type="match status" value="1"/>
</dbReference>
<dbReference type="VEuPathDB" id="MicrosporidiaDB:EHP00_493"/>
<evidence type="ECO:0000313" key="10">
    <source>
        <dbReference type="Proteomes" id="UP000192758"/>
    </source>
</evidence>
<dbReference type="PANTHER" id="PTHR22850">
    <property type="entry name" value="WD40 REPEAT FAMILY"/>
    <property type="match status" value="1"/>
</dbReference>
<dbReference type="InterPro" id="IPR019775">
    <property type="entry name" value="WD40_repeat_CS"/>
</dbReference>
<keyword evidence="10" id="KW-1185">Reference proteome</keyword>
<evidence type="ECO:0000259" key="7">
    <source>
        <dbReference type="Pfam" id="PF12265"/>
    </source>
</evidence>
<comment type="caution">
    <text evidence="9">The sequence shown here is derived from an EMBL/GenBank/DDBJ whole genome shotgun (WGS) entry which is preliminary data.</text>
</comment>